<dbReference type="InterPro" id="IPR007527">
    <property type="entry name" value="Znf_SWIM"/>
</dbReference>
<evidence type="ECO:0000313" key="4">
    <source>
        <dbReference type="EMBL" id="PDW03231.1"/>
    </source>
</evidence>
<feature type="compositionally biased region" description="Basic and acidic residues" evidence="2">
    <location>
        <begin position="349"/>
        <end position="367"/>
    </location>
</feature>
<feature type="compositionally biased region" description="Basic and acidic residues" evidence="2">
    <location>
        <begin position="328"/>
        <end position="337"/>
    </location>
</feature>
<proteinExistence type="predicted"/>
<feature type="compositionally biased region" description="Basic and acidic residues" evidence="2">
    <location>
        <begin position="102"/>
        <end position="131"/>
    </location>
</feature>
<evidence type="ECO:0000256" key="1">
    <source>
        <dbReference type="PROSITE-ProRule" id="PRU00325"/>
    </source>
</evidence>
<evidence type="ECO:0000313" key="5">
    <source>
        <dbReference type="Proteomes" id="UP000220527"/>
    </source>
</evidence>
<gene>
    <name evidence="4" type="ORF">CJ255_09930</name>
</gene>
<feature type="region of interest" description="Disordered" evidence="2">
    <location>
        <begin position="1"/>
        <end position="463"/>
    </location>
</feature>
<dbReference type="PANTHER" id="PTHR38133:SF1">
    <property type="entry name" value="SLR1429 PROTEIN"/>
    <property type="match status" value="1"/>
</dbReference>
<dbReference type="EMBL" id="NQWI01000036">
    <property type="protein sequence ID" value="PDW03231.1"/>
    <property type="molecule type" value="Genomic_DNA"/>
</dbReference>
<feature type="compositionally biased region" description="Polar residues" evidence="2">
    <location>
        <begin position="15"/>
        <end position="25"/>
    </location>
</feature>
<dbReference type="Pfam" id="PF04434">
    <property type="entry name" value="SWIM"/>
    <property type="match status" value="1"/>
</dbReference>
<dbReference type="Proteomes" id="UP000220527">
    <property type="component" value="Unassembled WGS sequence"/>
</dbReference>
<dbReference type="PANTHER" id="PTHR38133">
    <property type="entry name" value="SLR1429 PROTEIN"/>
    <property type="match status" value="1"/>
</dbReference>
<dbReference type="AlphaFoldDB" id="A0A2A6RJY1"/>
<feature type="compositionally biased region" description="Basic residues" evidence="2">
    <location>
        <begin position="421"/>
        <end position="433"/>
    </location>
</feature>
<feature type="compositionally biased region" description="Basic and acidic residues" evidence="2">
    <location>
        <begin position="146"/>
        <end position="163"/>
    </location>
</feature>
<organism evidence="4 5">
    <name type="scientific">Candidatus Viridilinea mediisalina</name>
    <dbReference type="NCBI Taxonomy" id="2024553"/>
    <lineage>
        <taxon>Bacteria</taxon>
        <taxon>Bacillati</taxon>
        <taxon>Chloroflexota</taxon>
        <taxon>Chloroflexia</taxon>
        <taxon>Chloroflexales</taxon>
        <taxon>Chloroflexineae</taxon>
        <taxon>Oscillochloridaceae</taxon>
        <taxon>Candidatus Viridilinea</taxon>
    </lineage>
</organism>
<sequence length="736" mass="83859">MGRPRRRSGSRDEATTQTEDMQVQEETVAVYADDDPYTNNGSSRNSRSRRPRSPRRSPEQDQAKLEAQAERRTASAKPQRNGQHDAQRAAKSPAGRKQARPRNHESTDPARDYERPTTGKRLREASDDEYRGYTPDEQAPRRPRRSRTEPRNPDETQGHDEAYRSYAPDEDAPRRPRRSRAEPRNPDETQGHDEAYRSYAPDEQAPRRPRRSRYAPEPQAETQSRDEAYRSYAPDEQAPRRPRRSRYEPRNAEARTQTPPDAEAQRRDESGENQSRRSRRSRYAPRNPDATSDDQGYRGYQADEGSTRPPRRSRYAPRNPADGTEGPSGEREQRSYKPNEGAPRRPRRSRYEARTPDEHAERQRSSEDAPPNEAGERPPRPSRRGRGPGRTYQAATEATPSAHEEPHDEPHGLDGDGYEPKRRRVRRRRRRSKKPDQQLLGGEQHGAAFEAHESRTLLRPRPRSAFRPRAAADSHHFFSQPGEFGESWWAQRWVSVLESFGLGSRLSRGRGYARGGSVLSIEISEGRIVGRVQGSRSLPYKVTISVIPLSNAQWERAIDAMADQAIFTARLLANEMPREIEQIFSGAGVALFPQSVYDLQTSCTCPDFATPCKHAAAVYYQLGEYLDRDPFLIFALRGRGKERIIQSLRARRADTANSDGAADEVQGRVPSLEEQLQQFDEIGPELEQITPHIVAPTVASTMLRRYGPSPADTTMELHELYLLMSRATLERLFAHE</sequence>
<reference evidence="5" key="1">
    <citation type="submission" date="2017-08" db="EMBL/GenBank/DDBJ databases">
        <authorList>
            <person name="Grouzdev D.S."/>
            <person name="Gaisin V.A."/>
            <person name="Rysina M.S."/>
            <person name="Gorlenko V.M."/>
        </authorList>
    </citation>
    <scope>NUCLEOTIDE SEQUENCE [LARGE SCALE GENOMIC DNA]</scope>
    <source>
        <strain evidence="5">Kir15-3F</strain>
    </source>
</reference>
<comment type="caution">
    <text evidence="4">The sequence shown here is derived from an EMBL/GenBank/DDBJ whole genome shotgun (WGS) entry which is preliminary data.</text>
</comment>
<keyword evidence="5" id="KW-1185">Reference proteome</keyword>
<protein>
    <recommendedName>
        <fullName evidence="3">SWIM-type domain-containing protein</fullName>
    </recommendedName>
</protein>
<evidence type="ECO:0000259" key="3">
    <source>
        <dbReference type="PROSITE" id="PS50966"/>
    </source>
</evidence>
<keyword evidence="1" id="KW-0862">Zinc</keyword>
<keyword evidence="1" id="KW-0863">Zinc-finger</keyword>
<feature type="domain" description="SWIM-type" evidence="3">
    <location>
        <begin position="592"/>
        <end position="623"/>
    </location>
</feature>
<dbReference type="OrthoDB" id="188274at2"/>
<evidence type="ECO:0000256" key="2">
    <source>
        <dbReference type="SAM" id="MobiDB-lite"/>
    </source>
</evidence>
<feature type="compositionally biased region" description="Basic residues" evidence="2">
    <location>
        <begin position="46"/>
        <end position="55"/>
    </location>
</feature>
<feature type="compositionally biased region" description="Basic and acidic residues" evidence="2">
    <location>
        <begin position="56"/>
        <end position="73"/>
    </location>
</feature>
<name>A0A2A6RJY1_9CHLR</name>
<accession>A0A2A6RJY1</accession>
<feature type="compositionally biased region" description="Basic and acidic residues" evidence="2">
    <location>
        <begin position="402"/>
        <end position="420"/>
    </location>
</feature>
<feature type="compositionally biased region" description="Basic and acidic residues" evidence="2">
    <location>
        <begin position="171"/>
        <end position="196"/>
    </location>
</feature>
<dbReference type="GO" id="GO:0008270">
    <property type="term" value="F:zinc ion binding"/>
    <property type="evidence" value="ECO:0007669"/>
    <property type="project" value="UniProtKB-KW"/>
</dbReference>
<keyword evidence="1" id="KW-0479">Metal-binding</keyword>
<dbReference type="PROSITE" id="PS50966">
    <property type="entry name" value="ZF_SWIM"/>
    <property type="match status" value="1"/>
</dbReference>